<sequence>MNPQREEDLQRRLDKLEAEINASPQVVPQSPEEQKQTFEFSFANFNLQLERFRIWFSGLSATKKLVFSGVAVLLGLAIVQVVFKLVASVISLALLAVLVYLGYKFFVSSSFQRKQ</sequence>
<keyword evidence="1" id="KW-1133">Transmembrane helix</keyword>
<keyword evidence="1" id="KW-0472">Membrane</keyword>
<protein>
    <submittedName>
        <fullName evidence="2">Uncharacterized protein</fullName>
    </submittedName>
</protein>
<accession>A0A9Q5ZFC5</accession>
<evidence type="ECO:0000313" key="3">
    <source>
        <dbReference type="Proteomes" id="UP000222310"/>
    </source>
</evidence>
<evidence type="ECO:0000313" key="2">
    <source>
        <dbReference type="EMBL" id="PHK06223.1"/>
    </source>
</evidence>
<gene>
    <name evidence="2" type="ORF">VF08_05235</name>
</gene>
<proteinExistence type="predicted"/>
<evidence type="ECO:0000256" key="1">
    <source>
        <dbReference type="SAM" id="Phobius"/>
    </source>
</evidence>
<feature type="transmembrane region" description="Helical" evidence="1">
    <location>
        <begin position="65"/>
        <end position="83"/>
    </location>
</feature>
<comment type="caution">
    <text evidence="2">The sequence shown here is derived from an EMBL/GenBank/DDBJ whole genome shotgun (WGS) entry which is preliminary data.</text>
</comment>
<keyword evidence="1" id="KW-0812">Transmembrane</keyword>
<dbReference type="EMBL" id="LAHD01000009">
    <property type="protein sequence ID" value="PHK06223.1"/>
    <property type="molecule type" value="Genomic_DNA"/>
</dbReference>
<dbReference type="RefSeq" id="WP_099066422.1">
    <property type="nucleotide sequence ID" value="NZ_LAHD01000009.1"/>
</dbReference>
<dbReference type="GeneID" id="57092584"/>
<feature type="transmembrane region" description="Helical" evidence="1">
    <location>
        <begin position="89"/>
        <end position="107"/>
    </location>
</feature>
<reference evidence="2 3" key="1">
    <citation type="submission" date="2015-02" db="EMBL/GenBank/DDBJ databases">
        <title>Nostoc linckia genome annotation.</title>
        <authorList>
            <person name="Zhou Z."/>
        </authorList>
    </citation>
    <scope>NUCLEOTIDE SEQUENCE [LARGE SCALE GENOMIC DNA]</scope>
    <source>
        <strain evidence="3">z8</strain>
    </source>
</reference>
<name>A0A9Q5ZFC5_NOSLI</name>
<organism evidence="2 3">
    <name type="scientific">Nostoc linckia z8</name>
    <dbReference type="NCBI Taxonomy" id="1628746"/>
    <lineage>
        <taxon>Bacteria</taxon>
        <taxon>Bacillati</taxon>
        <taxon>Cyanobacteriota</taxon>
        <taxon>Cyanophyceae</taxon>
        <taxon>Nostocales</taxon>
        <taxon>Nostocaceae</taxon>
        <taxon>Nostoc</taxon>
    </lineage>
</organism>
<dbReference type="Proteomes" id="UP000222310">
    <property type="component" value="Unassembled WGS sequence"/>
</dbReference>
<dbReference type="AlphaFoldDB" id="A0A9Q5ZFC5"/>